<dbReference type="Pfam" id="PF07845">
    <property type="entry name" value="DUF1636"/>
    <property type="match status" value="1"/>
</dbReference>
<evidence type="ECO:0000313" key="1">
    <source>
        <dbReference type="EMBL" id="MCP8940862.1"/>
    </source>
</evidence>
<name>A0ABT1LH73_9HYPH</name>
<dbReference type="InterPro" id="IPR012863">
    <property type="entry name" value="DUF1636"/>
</dbReference>
<evidence type="ECO:0000313" key="2">
    <source>
        <dbReference type="Proteomes" id="UP001205890"/>
    </source>
</evidence>
<dbReference type="EMBL" id="JANCLU010000029">
    <property type="protein sequence ID" value="MCP8940862.1"/>
    <property type="molecule type" value="Genomic_DNA"/>
</dbReference>
<sequence length="143" mass="14958">MGNAADPTSTRTTIHVCVTCKRADEADRPREDCAGARLHRAVAALAAETSAPVDIVPVECLSVCRRPVTFGFAAPGKWTYVYADADPDAGAETILNGAALYAAAPDGLIPWRQRPDALKKGVISRVPPLAPAIPSPSLPEAAE</sequence>
<protein>
    <submittedName>
        <fullName evidence="1">DUF1636 domain-containing protein</fullName>
    </submittedName>
</protein>
<organism evidence="1 2">
    <name type="scientific">Alsobacter ponti</name>
    <dbReference type="NCBI Taxonomy" id="2962936"/>
    <lineage>
        <taxon>Bacteria</taxon>
        <taxon>Pseudomonadati</taxon>
        <taxon>Pseudomonadota</taxon>
        <taxon>Alphaproteobacteria</taxon>
        <taxon>Hyphomicrobiales</taxon>
        <taxon>Alsobacteraceae</taxon>
        <taxon>Alsobacter</taxon>
    </lineage>
</organism>
<keyword evidence="2" id="KW-1185">Reference proteome</keyword>
<accession>A0ABT1LH73</accession>
<dbReference type="RefSeq" id="WP_254746104.1">
    <property type="nucleotide sequence ID" value="NZ_JANCLU010000029.1"/>
</dbReference>
<reference evidence="1 2" key="1">
    <citation type="submission" date="2022-07" db="EMBL/GenBank/DDBJ databases">
        <authorList>
            <person name="Li W.-J."/>
            <person name="Deng Q.-Q."/>
        </authorList>
    </citation>
    <scope>NUCLEOTIDE SEQUENCE [LARGE SCALE GENOMIC DNA]</scope>
    <source>
        <strain evidence="1 2">SYSU M60028</strain>
    </source>
</reference>
<comment type="caution">
    <text evidence="1">The sequence shown here is derived from an EMBL/GenBank/DDBJ whole genome shotgun (WGS) entry which is preliminary data.</text>
</comment>
<dbReference type="Proteomes" id="UP001205890">
    <property type="component" value="Unassembled WGS sequence"/>
</dbReference>
<gene>
    <name evidence="1" type="ORF">NK718_20235</name>
</gene>
<proteinExistence type="predicted"/>